<dbReference type="EMBL" id="CP069115">
    <property type="protein sequence ID" value="QSS65897.1"/>
    <property type="molecule type" value="Genomic_DNA"/>
</dbReference>
<name>A0A8A1MPA1_AJECA</name>
<proteinExistence type="predicted"/>
<protein>
    <submittedName>
        <fullName evidence="1">Uncharacterized protein</fullName>
    </submittedName>
</protein>
<sequence>MRGKPVLASPSPMGLCPYGCERLSHGDNVVSVLVVKFSSKEVEEAWECETEQQEHVFLHPKFSDGADTRGTMQVTKSSIVLEANVLLGVLEPGGLNRQSLV</sequence>
<evidence type="ECO:0000313" key="1">
    <source>
        <dbReference type="EMBL" id="QSS65897.1"/>
    </source>
</evidence>
<accession>A0A8A1MPA1</accession>
<dbReference type="AlphaFoldDB" id="A0A8A1MPA1"/>
<dbReference type="Proteomes" id="UP000663671">
    <property type="component" value="Chromosome 3"/>
</dbReference>
<organism evidence="1 2">
    <name type="scientific">Ajellomyces capsulatus</name>
    <name type="common">Darling's disease fungus</name>
    <name type="synonym">Histoplasma capsulatum</name>
    <dbReference type="NCBI Taxonomy" id="5037"/>
    <lineage>
        <taxon>Eukaryota</taxon>
        <taxon>Fungi</taxon>
        <taxon>Dikarya</taxon>
        <taxon>Ascomycota</taxon>
        <taxon>Pezizomycotina</taxon>
        <taxon>Eurotiomycetes</taxon>
        <taxon>Eurotiomycetidae</taxon>
        <taxon>Onygenales</taxon>
        <taxon>Ajellomycetaceae</taxon>
        <taxon>Histoplasma</taxon>
    </lineage>
</organism>
<evidence type="ECO:0000313" key="2">
    <source>
        <dbReference type="Proteomes" id="UP000663671"/>
    </source>
</evidence>
<reference evidence="1" key="1">
    <citation type="submission" date="2021-01" db="EMBL/GenBank/DDBJ databases">
        <title>Chromosome-level genome assembly of a human fungal pathogen reveals clustering of transcriptionally co-regulated genes.</title>
        <authorList>
            <person name="Voorhies M."/>
            <person name="Cohen S."/>
            <person name="Shea T.P."/>
            <person name="Petrus S."/>
            <person name="Munoz J.F."/>
            <person name="Poplawski S."/>
            <person name="Goldman W.E."/>
            <person name="Michael T."/>
            <person name="Cuomo C.A."/>
            <person name="Sil A."/>
            <person name="Beyhan S."/>
        </authorList>
    </citation>
    <scope>NUCLEOTIDE SEQUENCE</scope>
    <source>
        <strain evidence="1">WU24</strain>
    </source>
</reference>
<dbReference type="VEuPathDB" id="FungiDB:I7I51_06748"/>
<gene>
    <name evidence="1" type="ORF">I7I51_06748</name>
</gene>